<name>A0A836CR25_SHEEP</name>
<dbReference type="EMBL" id="JAEMGP010000026">
    <property type="protein sequence ID" value="KAG5194438.1"/>
    <property type="molecule type" value="Genomic_DNA"/>
</dbReference>
<comment type="caution">
    <text evidence="1">The sequence shown here is derived from an EMBL/GenBank/DDBJ whole genome shotgun (WGS) entry which is preliminary data.</text>
</comment>
<reference evidence="1 2" key="1">
    <citation type="submission" date="2020-12" db="EMBL/GenBank/DDBJ databases">
        <title>De novo assembly of Tibetan sheep genome.</title>
        <authorList>
            <person name="Li X."/>
        </authorList>
    </citation>
    <scope>NUCLEOTIDE SEQUENCE [LARGE SCALE GENOMIC DNA]</scope>
    <source>
        <tissue evidence="1">Heart</tissue>
    </source>
</reference>
<evidence type="ECO:0000313" key="2">
    <source>
        <dbReference type="Proteomes" id="UP000664991"/>
    </source>
</evidence>
<gene>
    <name evidence="1" type="ORF">JEQ12_013235</name>
</gene>
<proteinExistence type="predicted"/>
<sequence length="239" mass="26814">MLPVKACHFLLFTLHSVFTFASLMALTLMTQGKELRTEEHQRRSEAACGVTLVMQNIHPDARDIPTPLQAAWGCHIDFTGSVELNLQPKSPHPRGPHSDALHAINDCAIKNKLTIRKPDDDRDSQIDLAAFRPALGAGREQVKAREPWERREMGIKEEKPGPGIRFCSCPVLDCCWASLSPVIGVLSIFGSDAFPFVLTLLDTGKRSRCLHFLLQELSQWMPVYQRHQWGQPGWIPEAS</sequence>
<protein>
    <submittedName>
        <fullName evidence="1">Uncharacterized protein</fullName>
    </submittedName>
</protein>
<organism evidence="1 2">
    <name type="scientific">Ovis aries</name>
    <name type="common">Sheep</name>
    <dbReference type="NCBI Taxonomy" id="9940"/>
    <lineage>
        <taxon>Eukaryota</taxon>
        <taxon>Metazoa</taxon>
        <taxon>Chordata</taxon>
        <taxon>Craniata</taxon>
        <taxon>Vertebrata</taxon>
        <taxon>Euteleostomi</taxon>
        <taxon>Mammalia</taxon>
        <taxon>Eutheria</taxon>
        <taxon>Laurasiatheria</taxon>
        <taxon>Artiodactyla</taxon>
        <taxon>Ruminantia</taxon>
        <taxon>Pecora</taxon>
        <taxon>Bovidae</taxon>
        <taxon>Caprinae</taxon>
        <taxon>Ovis</taxon>
    </lineage>
</organism>
<accession>A0A836CR25</accession>
<dbReference type="AlphaFoldDB" id="A0A836CR25"/>
<evidence type="ECO:0000313" key="1">
    <source>
        <dbReference type="EMBL" id="KAG5194438.1"/>
    </source>
</evidence>
<dbReference type="Proteomes" id="UP000664991">
    <property type="component" value="Chromosome 26"/>
</dbReference>